<organism evidence="3 4">
    <name type="scientific">Paramuricea clavata</name>
    <name type="common">Red gorgonian</name>
    <name type="synonym">Violescent sea-whip</name>
    <dbReference type="NCBI Taxonomy" id="317549"/>
    <lineage>
        <taxon>Eukaryota</taxon>
        <taxon>Metazoa</taxon>
        <taxon>Cnidaria</taxon>
        <taxon>Anthozoa</taxon>
        <taxon>Octocorallia</taxon>
        <taxon>Malacalcyonacea</taxon>
        <taxon>Plexauridae</taxon>
        <taxon>Paramuricea</taxon>
    </lineage>
</organism>
<feature type="region of interest" description="Disordered" evidence="1">
    <location>
        <begin position="1"/>
        <end position="33"/>
    </location>
</feature>
<feature type="transmembrane region" description="Helical" evidence="2">
    <location>
        <begin position="82"/>
        <end position="104"/>
    </location>
</feature>
<reference evidence="3" key="1">
    <citation type="submission" date="2020-04" db="EMBL/GenBank/DDBJ databases">
        <authorList>
            <person name="Alioto T."/>
            <person name="Alioto T."/>
            <person name="Gomez Garrido J."/>
        </authorList>
    </citation>
    <scope>NUCLEOTIDE SEQUENCE</scope>
    <source>
        <strain evidence="3">A484AB</strain>
    </source>
</reference>
<feature type="non-terminal residue" evidence="3">
    <location>
        <position position="1"/>
    </location>
</feature>
<keyword evidence="2" id="KW-0472">Membrane</keyword>
<protein>
    <submittedName>
        <fullName evidence="3">Uncharacterized protein</fullName>
    </submittedName>
</protein>
<gene>
    <name evidence="3" type="ORF">PACLA_8A089226</name>
</gene>
<comment type="caution">
    <text evidence="3">The sequence shown here is derived from an EMBL/GenBank/DDBJ whole genome shotgun (WGS) entry which is preliminary data.</text>
</comment>
<proteinExistence type="predicted"/>
<dbReference type="Proteomes" id="UP001152795">
    <property type="component" value="Unassembled WGS sequence"/>
</dbReference>
<name>A0A6S7IXH2_PARCT</name>
<evidence type="ECO:0000256" key="1">
    <source>
        <dbReference type="SAM" id="MobiDB-lite"/>
    </source>
</evidence>
<evidence type="ECO:0000313" key="3">
    <source>
        <dbReference type="EMBL" id="CAB4021569.1"/>
    </source>
</evidence>
<evidence type="ECO:0000256" key="2">
    <source>
        <dbReference type="SAM" id="Phobius"/>
    </source>
</evidence>
<sequence>MRLKRELPCSDEKNASRQPESDENAQDTTPSGQFDRIWKEWAEDIGVPGTTNLPAGILLPTKGTTLGKTSAGSEKSAIEPGVVAAGIIASIIFLVLVVVAFVLVRRKNRKKQREESVK</sequence>
<accession>A0A6S7IXH2</accession>
<evidence type="ECO:0000313" key="4">
    <source>
        <dbReference type="Proteomes" id="UP001152795"/>
    </source>
</evidence>
<keyword evidence="4" id="KW-1185">Reference proteome</keyword>
<dbReference type="EMBL" id="CACRXK020011505">
    <property type="protein sequence ID" value="CAB4021569.1"/>
    <property type="molecule type" value="Genomic_DNA"/>
</dbReference>
<dbReference type="AlphaFoldDB" id="A0A6S7IXH2"/>
<feature type="compositionally biased region" description="Basic and acidic residues" evidence="1">
    <location>
        <begin position="1"/>
        <end position="15"/>
    </location>
</feature>
<keyword evidence="2" id="KW-0812">Transmembrane</keyword>
<keyword evidence="2" id="KW-1133">Transmembrane helix</keyword>